<evidence type="ECO:0000256" key="5">
    <source>
        <dbReference type="ARBA" id="ARBA00023242"/>
    </source>
</evidence>
<evidence type="ECO:0000313" key="8">
    <source>
        <dbReference type="EMBL" id="KAJ6044430.1"/>
    </source>
</evidence>
<proteinExistence type="predicted"/>
<dbReference type="GO" id="GO:0000976">
    <property type="term" value="F:transcription cis-regulatory region binding"/>
    <property type="evidence" value="ECO:0007669"/>
    <property type="project" value="TreeGrafter"/>
</dbReference>
<sequence length="630" mass="70837">MQSANEVPTSRKRQNPNRCRPKSKGGCQRCKQRRRRCDETKPSCQECSKKGHTCPGYEKQDLKWRYVFKDDTHEATQTASPTETPKSTATDSFEATNPTQEPERERSPNDDQNQLDTTGSSVFDQLPEFDDPTNIWFNLESGLPGIEVENDDEQNSLSILRKQLSNTSIPSFLIQLPAMLVEYYFRTVCNQWSSFDCPLNPFRTIISRLWSRNAAIYFTIQSMSAASLANDFPSMRAIGRQTQQQAIVCLQNSARGGTARMGDDEFFLALLMLGSTTGWHDASDLGLAYLKAAQEHLLKQKRRCKSSNFAVAKQYPLFKQCLLYWNLLAAFVAEDSPILNEDSPTENSDGDLSIYLVDGQAIPHPWTGSLTYSLSLFYRTARVIRASKTSHRKQAQALDPTLVDFSCLAEELDLRQRAEELEQNILFSGFSFYCGPVDIGDMNTPPSHFLTLAEAYRCAALLQIYHVFPEILEERLRSNQEADGEPSIPALFLLLFPITADWLSLSIEDTRHTLALHIVSLLDQLPSTSGTKVMQPVILACISSDLVFSSGSVLGPAANAIPSLNTLDVDIAQARRKVKMKMSELTIILPKLPMQRISNVINETWDRADSGLEEFWLDVMLDLHLETIMG</sequence>
<dbReference type="Proteomes" id="UP001219568">
    <property type="component" value="Unassembled WGS sequence"/>
</dbReference>
<reference evidence="8" key="2">
    <citation type="submission" date="2023-01" db="EMBL/GenBank/DDBJ databases">
        <authorList>
            <person name="Petersen C."/>
        </authorList>
    </citation>
    <scope>NUCLEOTIDE SEQUENCE</scope>
    <source>
        <strain evidence="8">IBT 15450</strain>
    </source>
</reference>
<dbReference type="InterPro" id="IPR001138">
    <property type="entry name" value="Zn2Cys6_DnaBD"/>
</dbReference>
<dbReference type="AlphaFoldDB" id="A0AAD6IEG1"/>
<keyword evidence="5" id="KW-0539">Nucleus</keyword>
<dbReference type="Pfam" id="PF11951">
    <property type="entry name" value="Fungal_trans_2"/>
    <property type="match status" value="1"/>
</dbReference>
<dbReference type="Pfam" id="PF00172">
    <property type="entry name" value="Zn_clus"/>
    <property type="match status" value="1"/>
</dbReference>
<evidence type="ECO:0000256" key="2">
    <source>
        <dbReference type="ARBA" id="ARBA00023015"/>
    </source>
</evidence>
<keyword evidence="2" id="KW-0805">Transcription regulation</keyword>
<dbReference type="EMBL" id="JAQJZL010000004">
    <property type="protein sequence ID" value="KAJ6044430.1"/>
    <property type="molecule type" value="Genomic_DNA"/>
</dbReference>
<evidence type="ECO:0000256" key="6">
    <source>
        <dbReference type="SAM" id="MobiDB-lite"/>
    </source>
</evidence>
<evidence type="ECO:0000256" key="4">
    <source>
        <dbReference type="ARBA" id="ARBA00023163"/>
    </source>
</evidence>
<comment type="caution">
    <text evidence="8">The sequence shown here is derived from an EMBL/GenBank/DDBJ whole genome shotgun (WGS) entry which is preliminary data.</text>
</comment>
<dbReference type="SMART" id="SM00066">
    <property type="entry name" value="GAL4"/>
    <property type="match status" value="1"/>
</dbReference>
<evidence type="ECO:0000313" key="9">
    <source>
        <dbReference type="Proteomes" id="UP001219568"/>
    </source>
</evidence>
<evidence type="ECO:0000256" key="3">
    <source>
        <dbReference type="ARBA" id="ARBA00023125"/>
    </source>
</evidence>
<organism evidence="8 9">
    <name type="scientific">Penicillium canescens</name>
    <dbReference type="NCBI Taxonomy" id="5083"/>
    <lineage>
        <taxon>Eukaryota</taxon>
        <taxon>Fungi</taxon>
        <taxon>Dikarya</taxon>
        <taxon>Ascomycota</taxon>
        <taxon>Pezizomycotina</taxon>
        <taxon>Eurotiomycetes</taxon>
        <taxon>Eurotiomycetidae</taxon>
        <taxon>Eurotiales</taxon>
        <taxon>Aspergillaceae</taxon>
        <taxon>Penicillium</taxon>
    </lineage>
</organism>
<dbReference type="GO" id="GO:0000981">
    <property type="term" value="F:DNA-binding transcription factor activity, RNA polymerase II-specific"/>
    <property type="evidence" value="ECO:0007669"/>
    <property type="project" value="InterPro"/>
</dbReference>
<accession>A0AAD6IEG1</accession>
<protein>
    <recommendedName>
        <fullName evidence="7">Zn(2)-C6 fungal-type domain-containing protein</fullName>
    </recommendedName>
</protein>
<dbReference type="PROSITE" id="PS00463">
    <property type="entry name" value="ZN2_CY6_FUNGAL_1"/>
    <property type="match status" value="1"/>
</dbReference>
<comment type="subcellular location">
    <subcellularLocation>
        <location evidence="1">Nucleus</location>
    </subcellularLocation>
</comment>
<dbReference type="InterPro" id="IPR036864">
    <property type="entry name" value="Zn2-C6_fun-type_DNA-bd_sf"/>
</dbReference>
<feature type="region of interest" description="Disordered" evidence="6">
    <location>
        <begin position="1"/>
        <end position="56"/>
    </location>
</feature>
<gene>
    <name evidence="8" type="ORF">N7460_005785</name>
</gene>
<name>A0AAD6IEG1_PENCN</name>
<feature type="domain" description="Zn(2)-C6 fungal-type" evidence="7">
    <location>
        <begin position="26"/>
        <end position="54"/>
    </location>
</feature>
<keyword evidence="3" id="KW-0238">DNA-binding</keyword>
<feature type="compositionally biased region" description="Basic residues" evidence="6">
    <location>
        <begin position="10"/>
        <end position="23"/>
    </location>
</feature>
<feature type="region of interest" description="Disordered" evidence="6">
    <location>
        <begin position="72"/>
        <end position="127"/>
    </location>
</feature>
<dbReference type="GO" id="GO:0005634">
    <property type="term" value="C:nucleus"/>
    <property type="evidence" value="ECO:0007669"/>
    <property type="project" value="UniProtKB-SubCell"/>
</dbReference>
<evidence type="ECO:0000259" key="7">
    <source>
        <dbReference type="PROSITE" id="PS50048"/>
    </source>
</evidence>
<dbReference type="PANTHER" id="PTHR37534:SF11">
    <property type="entry name" value="ZN(II)2CYS6 TRANSCRIPTION FACTOR (EUROFUNG)"/>
    <property type="match status" value="1"/>
</dbReference>
<dbReference type="GO" id="GO:0008270">
    <property type="term" value="F:zinc ion binding"/>
    <property type="evidence" value="ECO:0007669"/>
    <property type="project" value="InterPro"/>
</dbReference>
<reference evidence="8" key="1">
    <citation type="journal article" date="2023" name="IMA Fungus">
        <title>Comparative genomic study of the Penicillium genus elucidates a diverse pangenome and 15 lateral gene transfer events.</title>
        <authorList>
            <person name="Petersen C."/>
            <person name="Sorensen T."/>
            <person name="Nielsen M.R."/>
            <person name="Sondergaard T.E."/>
            <person name="Sorensen J.L."/>
            <person name="Fitzpatrick D.A."/>
            <person name="Frisvad J.C."/>
            <person name="Nielsen K.L."/>
        </authorList>
    </citation>
    <scope>NUCLEOTIDE SEQUENCE</scope>
    <source>
        <strain evidence="8">IBT 15450</strain>
    </source>
</reference>
<dbReference type="GO" id="GO:0045944">
    <property type="term" value="P:positive regulation of transcription by RNA polymerase II"/>
    <property type="evidence" value="ECO:0007669"/>
    <property type="project" value="TreeGrafter"/>
</dbReference>
<dbReference type="PROSITE" id="PS50048">
    <property type="entry name" value="ZN2_CY6_FUNGAL_2"/>
    <property type="match status" value="1"/>
</dbReference>
<evidence type="ECO:0000256" key="1">
    <source>
        <dbReference type="ARBA" id="ARBA00004123"/>
    </source>
</evidence>
<feature type="compositionally biased region" description="Polar residues" evidence="6">
    <location>
        <begin position="110"/>
        <end position="123"/>
    </location>
</feature>
<dbReference type="Gene3D" id="4.10.240.10">
    <property type="entry name" value="Zn(2)-C6 fungal-type DNA-binding domain"/>
    <property type="match status" value="1"/>
</dbReference>
<feature type="compositionally biased region" description="Polar residues" evidence="6">
    <location>
        <begin position="75"/>
        <end position="100"/>
    </location>
</feature>
<keyword evidence="4" id="KW-0804">Transcription</keyword>
<dbReference type="InterPro" id="IPR021858">
    <property type="entry name" value="Fun_TF"/>
</dbReference>
<keyword evidence="9" id="KW-1185">Reference proteome</keyword>
<dbReference type="PANTHER" id="PTHR37534">
    <property type="entry name" value="TRANSCRIPTIONAL ACTIVATOR PROTEIN UGA3"/>
    <property type="match status" value="1"/>
</dbReference>
<dbReference type="SUPFAM" id="SSF57701">
    <property type="entry name" value="Zn2/Cys6 DNA-binding domain"/>
    <property type="match status" value="1"/>
</dbReference>